<keyword evidence="5" id="KW-0540">Nuclease</keyword>
<dbReference type="InterPro" id="IPR000055">
    <property type="entry name" value="Restrct_endonuc_typeI_TRD"/>
</dbReference>
<protein>
    <submittedName>
        <fullName evidence="5">Restriction endonuclease subunit S</fullName>
        <ecNumber evidence="5">3.1.21.-</ecNumber>
    </submittedName>
</protein>
<dbReference type="SUPFAM" id="SSF116734">
    <property type="entry name" value="DNA methylase specificity domain"/>
    <property type="match status" value="2"/>
</dbReference>
<dbReference type="Gene3D" id="3.90.220.20">
    <property type="entry name" value="DNA methylase specificity domains"/>
    <property type="match status" value="2"/>
</dbReference>
<dbReference type="EC" id="3.1.21.-" evidence="5"/>
<dbReference type="GO" id="GO:0009307">
    <property type="term" value="P:DNA restriction-modification system"/>
    <property type="evidence" value="ECO:0007669"/>
    <property type="project" value="UniProtKB-KW"/>
</dbReference>
<dbReference type="RefSeq" id="WP_366924721.1">
    <property type="nucleotide sequence ID" value="NZ_CP121694.1"/>
</dbReference>
<evidence type="ECO:0000256" key="2">
    <source>
        <dbReference type="ARBA" id="ARBA00022747"/>
    </source>
</evidence>
<dbReference type="CDD" id="cd17495">
    <property type="entry name" value="RMtype1_S_Cep9333ORF4827P-TRD2-CR2_like"/>
    <property type="match status" value="1"/>
</dbReference>
<reference evidence="5 6" key="1">
    <citation type="submission" date="2023-04" db="EMBL/GenBank/DDBJ databases">
        <authorList>
            <person name="Hsu D."/>
        </authorList>
    </citation>
    <scope>NUCLEOTIDE SEQUENCE [LARGE SCALE GENOMIC DNA]</scope>
    <source>
        <strain evidence="5 6">MK1</strain>
    </source>
</reference>
<comment type="similarity">
    <text evidence="1">Belongs to the type-I restriction system S methylase family.</text>
</comment>
<dbReference type="PANTHER" id="PTHR30408">
    <property type="entry name" value="TYPE-1 RESTRICTION ENZYME ECOKI SPECIFICITY PROTEIN"/>
    <property type="match status" value="1"/>
</dbReference>
<dbReference type="AlphaFoldDB" id="A0AAU0UM89"/>
<proteinExistence type="inferred from homology"/>
<gene>
    <name evidence="5" type="ORF">MFMK1_001715</name>
</gene>
<evidence type="ECO:0000256" key="3">
    <source>
        <dbReference type="ARBA" id="ARBA00023125"/>
    </source>
</evidence>
<dbReference type="InterPro" id="IPR044946">
    <property type="entry name" value="Restrct_endonuc_typeI_TRD_sf"/>
</dbReference>
<dbReference type="EMBL" id="CP121694">
    <property type="protein sequence ID" value="WRO21894.1"/>
    <property type="molecule type" value="Genomic_DNA"/>
</dbReference>
<dbReference type="GO" id="GO:0003677">
    <property type="term" value="F:DNA binding"/>
    <property type="evidence" value="ECO:0007669"/>
    <property type="project" value="UniProtKB-KW"/>
</dbReference>
<dbReference type="KEGG" id="dbc:MFMK1_001715"/>
<evidence type="ECO:0000313" key="5">
    <source>
        <dbReference type="EMBL" id="WRO21894.1"/>
    </source>
</evidence>
<dbReference type="REBASE" id="792690">
    <property type="entry name" value="S2.DbaMK1ORF1713P"/>
</dbReference>
<evidence type="ECO:0000313" key="6">
    <source>
        <dbReference type="Proteomes" id="UP001329915"/>
    </source>
</evidence>
<keyword evidence="5" id="KW-0378">Hydrolase</keyword>
<keyword evidence="2" id="KW-0680">Restriction system</keyword>
<name>A0AAU0UM89_9FIRM</name>
<feature type="domain" description="Type I restriction modification DNA specificity" evidence="4">
    <location>
        <begin position="4"/>
        <end position="191"/>
    </location>
</feature>
<dbReference type="Proteomes" id="UP001329915">
    <property type="component" value="Chromosome"/>
</dbReference>
<dbReference type="GO" id="GO:0004519">
    <property type="term" value="F:endonuclease activity"/>
    <property type="evidence" value="ECO:0007669"/>
    <property type="project" value="UniProtKB-KW"/>
</dbReference>
<keyword evidence="3" id="KW-0238">DNA-binding</keyword>
<sequence length="412" mass="46694">MRSSEWREVKLGEAAIEIIDGDRGKNYPNGSDFSNKGYCLFLNAKNVTSAGFAFDETQFITKEKDELLRKGKLIRKDIVMTTRGTVGNVAYYKHDIPYEYMRINSGMVILRCDESKIYPKYGYWLLKSPIIQDQILAIRTGSAQPQLPISIMRNLEFLLPSIKEQKAIADTLSCLDDKIELNNKINKTLEEVAQAIFKSWFVDFEPFKDGEFEDSELGRIPKGWRVGTLGDIASITMGQSPKGSSYNENNDGTVFYQGRTDFGKRFPTIRLYTTEAKRMAHRGDILLSVRAPVGDINVAIEDCCIGRGLASLRSKNECNSYLLYQLINLKDGFNVYNGEGTVFGSINKDTLNDIRVIIPPNDIIQKFQNSYGRFDVMFENNSIQIRTLTAIRDSLLPELMSGKIRVPIEEVE</sequence>
<feature type="domain" description="Type I restriction modification DNA specificity" evidence="4">
    <location>
        <begin position="221"/>
        <end position="365"/>
    </location>
</feature>
<dbReference type="Pfam" id="PF01420">
    <property type="entry name" value="Methylase_S"/>
    <property type="match status" value="2"/>
</dbReference>
<dbReference type="PANTHER" id="PTHR30408:SF13">
    <property type="entry name" value="TYPE I RESTRICTION ENZYME HINDI SPECIFICITY SUBUNIT"/>
    <property type="match status" value="1"/>
</dbReference>
<evidence type="ECO:0000256" key="1">
    <source>
        <dbReference type="ARBA" id="ARBA00010923"/>
    </source>
</evidence>
<keyword evidence="5" id="KW-0255">Endonuclease</keyword>
<dbReference type="InterPro" id="IPR052021">
    <property type="entry name" value="Type-I_RS_S_subunit"/>
</dbReference>
<accession>A0AAU0UM89</accession>
<keyword evidence="6" id="KW-1185">Reference proteome</keyword>
<organism evidence="5 6">
    <name type="scientific">Metallumcola ferriviriculae</name>
    <dbReference type="NCBI Taxonomy" id="3039180"/>
    <lineage>
        <taxon>Bacteria</taxon>
        <taxon>Bacillati</taxon>
        <taxon>Bacillota</taxon>
        <taxon>Clostridia</taxon>
        <taxon>Neomoorellales</taxon>
        <taxon>Desulfitibacteraceae</taxon>
        <taxon>Metallumcola</taxon>
    </lineage>
</organism>
<evidence type="ECO:0000259" key="4">
    <source>
        <dbReference type="Pfam" id="PF01420"/>
    </source>
</evidence>
<dbReference type="GO" id="GO:0016787">
    <property type="term" value="F:hydrolase activity"/>
    <property type="evidence" value="ECO:0007669"/>
    <property type="project" value="UniProtKB-KW"/>
</dbReference>